<dbReference type="Proteomes" id="UP001041814">
    <property type="component" value="Unassembled WGS sequence"/>
</dbReference>
<proteinExistence type="predicted"/>
<comment type="caution">
    <text evidence="1">The sequence shown here is derived from an EMBL/GenBank/DDBJ whole genome shotgun (WGS) entry which is preliminary data.</text>
</comment>
<keyword evidence="2" id="KW-1185">Reference proteome</keyword>
<organism evidence="1 2">
    <name type="scientific">Rubrivivax gelatinosus</name>
    <name type="common">Rhodocyclus gelatinosus</name>
    <name type="synonym">Rhodopseudomonas gelatinosa</name>
    <dbReference type="NCBI Taxonomy" id="28068"/>
    <lineage>
        <taxon>Bacteria</taxon>
        <taxon>Pseudomonadati</taxon>
        <taxon>Pseudomonadota</taxon>
        <taxon>Betaproteobacteria</taxon>
        <taxon>Burkholderiales</taxon>
        <taxon>Sphaerotilaceae</taxon>
        <taxon>Rubrivivax</taxon>
    </lineage>
</organism>
<dbReference type="RefSeq" id="WP_200380077.1">
    <property type="nucleotide sequence ID" value="NZ_NRRU01000129.1"/>
</dbReference>
<name>A0ABS1DZJ5_RUBGE</name>
<accession>A0ABS1DZJ5</accession>
<dbReference type="EMBL" id="NRRU01000129">
    <property type="protein sequence ID" value="MBK1715527.1"/>
    <property type="molecule type" value="Genomic_DNA"/>
</dbReference>
<sequence length="202" mass="21662">MSSARSPFGALKKAFDAVFRHDLGLQRQAGGVRLVLRGRDAAPADAPSTPADLERQRREQELLQAREDLTRLLDEDHTSRAALRHLAVLEHALGRIGWQALERLPLDVLQRAHGQLEDQVTNWSARGLAGLRSRLAVTVAERSLLEPLPTGSGATELEPAPALAARAIGKARGSSAPPVQDEADRALLAAYGSLLGGKTPES</sequence>
<reference evidence="1" key="2">
    <citation type="journal article" date="2020" name="Microorganisms">
        <title>Osmotic Adaptation and Compatible Solute Biosynthesis of Phototrophic Bacteria as Revealed from Genome Analyses.</title>
        <authorList>
            <person name="Imhoff J.F."/>
            <person name="Rahn T."/>
            <person name="Kunzel S."/>
            <person name="Keller A."/>
            <person name="Neulinger S.C."/>
        </authorList>
    </citation>
    <scope>NUCLEOTIDE SEQUENCE</scope>
    <source>
        <strain evidence="1">IM 151</strain>
    </source>
</reference>
<protein>
    <submittedName>
        <fullName evidence="1">Uncharacterized protein</fullName>
    </submittedName>
</protein>
<reference evidence="1" key="1">
    <citation type="submission" date="2017-08" db="EMBL/GenBank/DDBJ databases">
        <authorList>
            <person name="Imhoff J.F."/>
            <person name="Rahn T."/>
            <person name="Kuenzel S."/>
            <person name="Neulinger S.C."/>
        </authorList>
    </citation>
    <scope>NUCLEOTIDE SEQUENCE</scope>
    <source>
        <strain evidence="1">IM 151</strain>
    </source>
</reference>
<gene>
    <name evidence="1" type="ORF">CKO43_22495</name>
</gene>
<evidence type="ECO:0000313" key="2">
    <source>
        <dbReference type="Proteomes" id="UP001041814"/>
    </source>
</evidence>
<evidence type="ECO:0000313" key="1">
    <source>
        <dbReference type="EMBL" id="MBK1715527.1"/>
    </source>
</evidence>